<feature type="compositionally biased region" description="Low complexity" evidence="1">
    <location>
        <begin position="704"/>
        <end position="731"/>
    </location>
</feature>
<dbReference type="InParanoid" id="A5DS64"/>
<evidence type="ECO:0000313" key="3">
    <source>
        <dbReference type="Proteomes" id="UP000001996"/>
    </source>
</evidence>
<gene>
    <name evidence="2" type="ORF">LELG_00200</name>
</gene>
<feature type="compositionally biased region" description="Low complexity" evidence="1">
    <location>
        <begin position="778"/>
        <end position="787"/>
    </location>
</feature>
<evidence type="ECO:0000313" key="2">
    <source>
        <dbReference type="EMBL" id="EDK42022.1"/>
    </source>
</evidence>
<dbReference type="VEuPathDB" id="FungiDB:LELG_00200"/>
<dbReference type="KEGG" id="lel:PVL30_000193"/>
<dbReference type="GeneID" id="5235761"/>
<proteinExistence type="predicted"/>
<feature type="region of interest" description="Disordered" evidence="1">
    <location>
        <begin position="690"/>
        <end position="741"/>
    </location>
</feature>
<dbReference type="HOGENOM" id="CLU_310497_0_0_1"/>
<evidence type="ECO:0000256" key="1">
    <source>
        <dbReference type="SAM" id="MobiDB-lite"/>
    </source>
</evidence>
<keyword evidence="3" id="KW-1185">Reference proteome</keyword>
<dbReference type="Proteomes" id="UP000001996">
    <property type="component" value="Unassembled WGS sequence"/>
</dbReference>
<feature type="compositionally biased region" description="Polar residues" evidence="1">
    <location>
        <begin position="693"/>
        <end position="703"/>
    </location>
</feature>
<dbReference type="OMA" id="CIITRAG"/>
<dbReference type="AlphaFoldDB" id="A5DS64"/>
<sequence length="1124" mass="129782">MIRFFSKVRRLRHSLHQHRPFYRPGFPLHQKTLAYTTVKPSPSSKTTTKYFNDNIPSEEQIEVDPETLVERLIETLVETLDETSPENSFEEPTFHKPYLWCKEFYQKQNRFKNPYIKFNQSLVRNRDYIDLYQKNSTRDFQQIVNDGKRNSPQVGSIVEFVQNNDCEVGVVIRNLGARFDERLNHLLVLTSSNRIVKVKPLEIKFHLHKVMHPMAAEKCQQILLNRHDTNHYYRNKVVNFVNNYIYDVLRMKRNIRPQVNRMYTQFTGDRMVPITIVDAIDSLKFVESDLLRIAQSYYHQCVLVHCIHWTFMESCMWIVPNYVGPAVTNLTMWKYSNDYISTTQYFVNSEQNWLSIYNFQQSMSADENRCIQDLNNFIANVKSMGKDELEMYLCVFEGRHYVDFLNVLKFAVVYPHDSIITHLNKLDVFKSGCSVARIYQELIDMKIYDLKNEKSDMFLGAGLVAGNALNASTLQIRNQTKHFMQELYDSIFKNKKKDYAKHLRFGRKYYTDHTVYGFLANEEDPGSLIAVSLETINSRNSLINIHIPDFVTKISPSSQAFKDLILGRYSQLDLNTENKRTAIRLNPILEKLLFKNYAVFDQDEDLWDDLFDSKRMRRTRENISDVTCLTITFRFNSMESNPFDDLHDKISVSFDSLTGVNLKNMSKSVLNDCLTGRLEPSFFSLLHRKHNQQQRQVPTQELNSTTTTTETTTSTTETSASSSSVSTSASSQNKQSTPNLNKADIHNLNYIHGVLKTFFKVRGHAGANTMESEDDSDSISSNANENSGSTLSSNRGYNGGHSFLGQSVYLRERSAPTTSRPVSASTGTADFMVRETKLFADLLAAEFCSFNGIPIAKHLQEIDPIEYESDKVTVHHDNVMIPPLESLNYYHSIMAKNTNGYISQNAHIISNNYLQPQKTTVLCDETFQPLGFSGGFSEVANVANFSETMLNHLQIFSFIQARFMAMNSEKKYDASNDRTKNSFFTQYDYLEHEGFSLFGPFDEASILPTVFNLEKFQLYETFWKYCIKRFHTLLWVQLNFQLYQDKTFDVKLECIVTYVAKQEHVVLLKCFCSDWGIEVDVLDGVGNDVQIGSRIVCDEILHLDPISGSCLLKSTSSPEHNEFI</sequence>
<feature type="region of interest" description="Disordered" evidence="1">
    <location>
        <begin position="768"/>
        <end position="799"/>
    </location>
</feature>
<dbReference type="OrthoDB" id="1865897at2759"/>
<protein>
    <submittedName>
        <fullName evidence="2">Uncharacterized protein</fullName>
    </submittedName>
</protein>
<dbReference type="EMBL" id="CH981524">
    <property type="protein sequence ID" value="EDK42022.1"/>
    <property type="molecule type" value="Genomic_DNA"/>
</dbReference>
<reference evidence="2 3" key="1">
    <citation type="journal article" date="2009" name="Nature">
        <title>Evolution of pathogenicity and sexual reproduction in eight Candida genomes.</title>
        <authorList>
            <person name="Butler G."/>
            <person name="Rasmussen M.D."/>
            <person name="Lin M.F."/>
            <person name="Santos M.A."/>
            <person name="Sakthikumar S."/>
            <person name="Munro C.A."/>
            <person name="Rheinbay E."/>
            <person name="Grabherr M."/>
            <person name="Forche A."/>
            <person name="Reedy J.L."/>
            <person name="Agrafioti I."/>
            <person name="Arnaud M.B."/>
            <person name="Bates S."/>
            <person name="Brown A.J."/>
            <person name="Brunke S."/>
            <person name="Costanzo M.C."/>
            <person name="Fitzpatrick D.A."/>
            <person name="de Groot P.W."/>
            <person name="Harris D."/>
            <person name="Hoyer L.L."/>
            <person name="Hube B."/>
            <person name="Klis F.M."/>
            <person name="Kodira C."/>
            <person name="Lennard N."/>
            <person name="Logue M.E."/>
            <person name="Martin R."/>
            <person name="Neiman A.M."/>
            <person name="Nikolaou E."/>
            <person name="Quail M.A."/>
            <person name="Quinn J."/>
            <person name="Santos M.C."/>
            <person name="Schmitzberger F.F."/>
            <person name="Sherlock G."/>
            <person name="Shah P."/>
            <person name="Silverstein K.A."/>
            <person name="Skrzypek M.S."/>
            <person name="Soll D."/>
            <person name="Staggs R."/>
            <person name="Stansfield I."/>
            <person name="Stumpf M.P."/>
            <person name="Sudbery P.E."/>
            <person name="Srikantha T."/>
            <person name="Zeng Q."/>
            <person name="Berman J."/>
            <person name="Berriman M."/>
            <person name="Heitman J."/>
            <person name="Gow N.A."/>
            <person name="Lorenz M.C."/>
            <person name="Birren B.W."/>
            <person name="Kellis M."/>
            <person name="Cuomo C.A."/>
        </authorList>
    </citation>
    <scope>NUCLEOTIDE SEQUENCE [LARGE SCALE GENOMIC DNA]</scope>
    <source>
        <strain evidence="3">ATCC 11503 / BCRC 21390 / CBS 2605 / JCM 1781 / NBRC 1676 / NRRL YB-4239</strain>
    </source>
</reference>
<accession>A5DS64</accession>
<organism evidence="2 3">
    <name type="scientific">Lodderomyces elongisporus (strain ATCC 11503 / CBS 2605 / JCM 1781 / NBRC 1676 / NRRL YB-4239)</name>
    <name type="common">Yeast</name>
    <name type="synonym">Saccharomyces elongisporus</name>
    <dbReference type="NCBI Taxonomy" id="379508"/>
    <lineage>
        <taxon>Eukaryota</taxon>
        <taxon>Fungi</taxon>
        <taxon>Dikarya</taxon>
        <taxon>Ascomycota</taxon>
        <taxon>Saccharomycotina</taxon>
        <taxon>Pichiomycetes</taxon>
        <taxon>Debaryomycetaceae</taxon>
        <taxon>Candida/Lodderomyces clade</taxon>
        <taxon>Lodderomyces</taxon>
    </lineage>
</organism>
<name>A5DS64_LODEL</name>
<dbReference type="eggNOG" id="ENOG502SP70">
    <property type="taxonomic scope" value="Eukaryota"/>
</dbReference>
<dbReference type="STRING" id="379508.A5DS64"/>